<organism evidence="1 2">
    <name type="scientific">Neophaeococcomyces mojaviensis</name>
    <dbReference type="NCBI Taxonomy" id="3383035"/>
    <lineage>
        <taxon>Eukaryota</taxon>
        <taxon>Fungi</taxon>
        <taxon>Dikarya</taxon>
        <taxon>Ascomycota</taxon>
        <taxon>Pezizomycotina</taxon>
        <taxon>Eurotiomycetes</taxon>
        <taxon>Chaetothyriomycetidae</taxon>
        <taxon>Chaetothyriales</taxon>
        <taxon>Chaetothyriales incertae sedis</taxon>
        <taxon>Neophaeococcomyces</taxon>
    </lineage>
</organism>
<protein>
    <submittedName>
        <fullName evidence="1">Uncharacterized protein</fullName>
    </submittedName>
</protein>
<dbReference type="Proteomes" id="UP001172386">
    <property type="component" value="Unassembled WGS sequence"/>
</dbReference>
<dbReference type="EMBL" id="JAPDRQ010000012">
    <property type="protein sequence ID" value="KAJ9662925.1"/>
    <property type="molecule type" value="Genomic_DNA"/>
</dbReference>
<name>A0ACC3AIJ4_9EURO</name>
<comment type="caution">
    <text evidence="1">The sequence shown here is derived from an EMBL/GenBank/DDBJ whole genome shotgun (WGS) entry which is preliminary data.</text>
</comment>
<sequence length="764" mass="85807">MSSAAHIIGQNNNNNNNNNHYQARPEVLTLSTLPGQLAVESQSHSPNHSHKRQHPLPTPPYSATDADQQSTAMPKDSSQRTTPNTIQNSPEADVASAEVVPASSGKPKRVRTGCLTCRERHLKCDEGVPVCVNCKKSNRKCKRGVRLNFIDIRCEQPPHLLPPVHDWRVRFEDNSREIASEYIGGIEKYSSLEPERKRRRLTEPDSSLYDYSQISAPVMQQQVPQQGYQAYSDASTLYSTTASQAFEDTTHVMSQQYPDQQRQAYDQPMMMHQEPEQVAQPLTSREEVLYMQVFVEEVGLWMDSMDRDKHFSRLLPFQALKEPMLKYALLACGVRHLTLVNPTYPEEHALTYYAESNKLLLKSLQNPNRDTVLCATTATVLNVYEVMSEKALQRMNHIAGARALIKECRWDGTSTGIGAACFWLNVGLELFSCLHFNWGVAWDPDTWGIDMSMSPQPLGGNEEDWTHKVLWILAKVANFRSSNPRFQEQSMHAEQLRLQSRFQQWLGLKQFCDRWDKCVPPTMRPMAVVPSYLANSKSAFPEVWYIKRTTIISRLFWHTAMVLLASVHPMADASTNPQLADEMAQTRLHHARQICGMVKHAKDRGIAAASIRCLAVAAEHLNVRREQEEVFEIFERIRVETGFRVAFINDELKEKWGWNSTSAVDQYGNATGQSTASAFYSQPSGPATTMSVPPSAQARQKPPSGIVNPLYKHADFASQNPPYAGSYVPPAPGYLTHHGAHGHGHGHSSHGTGGLYGFSGITAL</sequence>
<reference evidence="1" key="1">
    <citation type="submission" date="2022-10" db="EMBL/GenBank/DDBJ databases">
        <title>Culturing micro-colonial fungi from biological soil crusts in the Mojave desert and describing Neophaeococcomyces mojavensis, and introducing the new genera and species Taxawa tesnikishii.</title>
        <authorList>
            <person name="Kurbessoian T."/>
            <person name="Stajich J.E."/>
        </authorList>
    </citation>
    <scope>NUCLEOTIDE SEQUENCE</scope>
    <source>
        <strain evidence="1">JES_112</strain>
    </source>
</reference>
<proteinExistence type="predicted"/>
<keyword evidence="2" id="KW-1185">Reference proteome</keyword>
<accession>A0ACC3AIJ4</accession>
<gene>
    <name evidence="1" type="ORF">H2198_001153</name>
</gene>
<evidence type="ECO:0000313" key="1">
    <source>
        <dbReference type="EMBL" id="KAJ9662925.1"/>
    </source>
</evidence>
<evidence type="ECO:0000313" key="2">
    <source>
        <dbReference type="Proteomes" id="UP001172386"/>
    </source>
</evidence>